<dbReference type="EMBL" id="UOEH01000480">
    <property type="protein sequence ID" value="VAW05668.1"/>
    <property type="molecule type" value="Genomic_DNA"/>
</dbReference>
<protein>
    <recommendedName>
        <fullName evidence="2">Alkylmercury lyase</fullName>
    </recommendedName>
</protein>
<dbReference type="Gene3D" id="3.30.450.410">
    <property type="match status" value="1"/>
</dbReference>
<sequence>MVKTKLEGFLEDGYLAGNPVGLQNLSLAIYRQLARGKAVQVADLTSAMNVTALEIEELISLVPASAYDRARDQSFVSFIGLSTVPAAHQFKIGAQILYTWCVFDALFLPAILGQPAVLTTACPSTGQTIEVTVNPDGVESATPPQPVMSIIAPDTDACCSDLRGAFCNQINLFADRAAFSNWSKRGDADDCICLDDAFALAMRRNEARFPDISLSH</sequence>
<dbReference type="AlphaFoldDB" id="A0A3B0SJV5"/>
<gene>
    <name evidence="1" type="ORF">MNBD_ALPHA05-1391</name>
</gene>
<evidence type="ECO:0000313" key="1">
    <source>
        <dbReference type="EMBL" id="VAW05668.1"/>
    </source>
</evidence>
<reference evidence="1" key="1">
    <citation type="submission" date="2018-06" db="EMBL/GenBank/DDBJ databases">
        <authorList>
            <person name="Zhirakovskaya E."/>
        </authorList>
    </citation>
    <scope>NUCLEOTIDE SEQUENCE</scope>
</reference>
<proteinExistence type="predicted"/>
<dbReference type="GO" id="GO:0018836">
    <property type="term" value="F:alkylmercury lyase activity"/>
    <property type="evidence" value="ECO:0007669"/>
    <property type="project" value="InterPro"/>
</dbReference>
<accession>A0A3B0SJV5</accession>
<dbReference type="SUPFAM" id="SSF160387">
    <property type="entry name" value="NosL/MerB-like"/>
    <property type="match status" value="1"/>
</dbReference>
<dbReference type="PRINTS" id="PR01699">
    <property type="entry name" value="ORGNOHGLYASE"/>
</dbReference>
<organism evidence="1">
    <name type="scientific">hydrothermal vent metagenome</name>
    <dbReference type="NCBI Taxonomy" id="652676"/>
    <lineage>
        <taxon>unclassified sequences</taxon>
        <taxon>metagenomes</taxon>
        <taxon>ecological metagenomes</taxon>
    </lineage>
</organism>
<name>A0A3B0SJV5_9ZZZZ</name>
<dbReference type="InterPro" id="IPR053717">
    <property type="entry name" value="MerB_lyase_sf"/>
</dbReference>
<evidence type="ECO:0008006" key="2">
    <source>
        <dbReference type="Google" id="ProtNLM"/>
    </source>
</evidence>
<dbReference type="Pfam" id="PF03243">
    <property type="entry name" value="MerB"/>
    <property type="match status" value="1"/>
</dbReference>
<dbReference type="InterPro" id="IPR004927">
    <property type="entry name" value="MerB"/>
</dbReference>